<keyword evidence="3" id="KW-1185">Reference proteome</keyword>
<dbReference type="InterPro" id="IPR011379">
    <property type="entry name" value="MazG-related_GP37"/>
</dbReference>
<organism evidence="2 3">
    <name type="scientific">Candidatus Protofrankia californiensis</name>
    <dbReference type="NCBI Taxonomy" id="1839754"/>
    <lineage>
        <taxon>Bacteria</taxon>
        <taxon>Bacillati</taxon>
        <taxon>Actinomycetota</taxon>
        <taxon>Actinomycetes</taxon>
        <taxon>Frankiales</taxon>
        <taxon>Frankiaceae</taxon>
        <taxon>Protofrankia</taxon>
    </lineage>
</organism>
<evidence type="ECO:0000259" key="1">
    <source>
        <dbReference type="Pfam" id="PF03819"/>
    </source>
</evidence>
<dbReference type="PIRSF" id="PIRSF006639">
    <property type="entry name" value="UCP006639_pph"/>
    <property type="match status" value="1"/>
</dbReference>
<dbReference type="Gene3D" id="1.10.287.1080">
    <property type="entry name" value="MazG-like"/>
    <property type="match status" value="1"/>
</dbReference>
<dbReference type="Proteomes" id="UP000199013">
    <property type="component" value="Unassembled WGS sequence"/>
</dbReference>
<name>A0A1C3NTH5_9ACTN</name>
<sequence>MLDTYQNAVRRTAINGLSEKDDLLLGVIGLCGESGEAADLVKKHVFHGAPLDREALIEEMGDVLWYLAHLAGVLGTSLHEVATANMEKLLLRYPDGFRPRSEASVRTDAACGGVEADDVAVA</sequence>
<dbReference type="AlphaFoldDB" id="A0A1C3NTH5"/>
<dbReference type="SUPFAM" id="SSF101386">
    <property type="entry name" value="all-alpha NTP pyrophosphatases"/>
    <property type="match status" value="1"/>
</dbReference>
<proteinExistence type="predicted"/>
<protein>
    <recommendedName>
        <fullName evidence="1">NTP pyrophosphohydrolase MazG-like domain-containing protein</fullName>
    </recommendedName>
</protein>
<reference evidence="3" key="1">
    <citation type="submission" date="2016-02" db="EMBL/GenBank/DDBJ databases">
        <authorList>
            <person name="Wibberg D."/>
        </authorList>
    </citation>
    <scope>NUCLEOTIDE SEQUENCE [LARGE SCALE GENOMIC DNA]</scope>
</reference>
<feature type="domain" description="NTP pyrophosphohydrolase MazG-like" evidence="1">
    <location>
        <begin position="30"/>
        <end position="97"/>
    </location>
</feature>
<accession>A0A1C3NTH5</accession>
<dbReference type="EMBL" id="FLUV01000165">
    <property type="protein sequence ID" value="SBW17844.1"/>
    <property type="molecule type" value="Genomic_DNA"/>
</dbReference>
<dbReference type="InterPro" id="IPR004518">
    <property type="entry name" value="MazG-like_dom"/>
</dbReference>
<dbReference type="Pfam" id="PF03819">
    <property type="entry name" value="MazG"/>
    <property type="match status" value="1"/>
</dbReference>
<evidence type="ECO:0000313" key="2">
    <source>
        <dbReference type="EMBL" id="SBW17844.1"/>
    </source>
</evidence>
<gene>
    <name evidence="2" type="ORF">FDG2_0396</name>
</gene>
<dbReference type="CDD" id="cd11541">
    <property type="entry name" value="NTP-PPase_u4"/>
    <property type="match status" value="1"/>
</dbReference>
<evidence type="ECO:0000313" key="3">
    <source>
        <dbReference type="Proteomes" id="UP000199013"/>
    </source>
</evidence>